<comment type="caution">
    <text evidence="1">The sequence shown here is derived from an EMBL/GenBank/DDBJ whole genome shotgun (WGS) entry which is preliminary data.</text>
</comment>
<dbReference type="PANTHER" id="PTHR38588">
    <property type="entry name" value="BLL0334 PROTEIN"/>
    <property type="match status" value="1"/>
</dbReference>
<evidence type="ECO:0000313" key="2">
    <source>
        <dbReference type="Proteomes" id="UP000269692"/>
    </source>
</evidence>
<dbReference type="EMBL" id="RCTF01000003">
    <property type="protein sequence ID" value="RLP80438.1"/>
    <property type="molecule type" value="Genomic_DNA"/>
</dbReference>
<proteinExistence type="predicted"/>
<dbReference type="SUPFAM" id="SSF55961">
    <property type="entry name" value="Bet v1-like"/>
    <property type="match status" value="1"/>
</dbReference>
<protein>
    <submittedName>
        <fullName evidence="1">Carbon monoxide dehydrogenase</fullName>
    </submittedName>
</protein>
<dbReference type="Pfam" id="PF06240">
    <property type="entry name" value="COXG"/>
    <property type="match status" value="1"/>
</dbReference>
<dbReference type="PANTHER" id="PTHR38588:SF1">
    <property type="entry name" value="BLL0334 PROTEIN"/>
    <property type="match status" value="1"/>
</dbReference>
<dbReference type="OrthoDB" id="9787428at2"/>
<gene>
    <name evidence="1" type="ORF">D9R14_05090</name>
</gene>
<dbReference type="AlphaFoldDB" id="A0A3L7ALJ9"/>
<evidence type="ECO:0000313" key="1">
    <source>
        <dbReference type="EMBL" id="RLP80438.1"/>
    </source>
</evidence>
<reference evidence="1 2" key="1">
    <citation type="submission" date="2018-10" db="EMBL/GenBank/DDBJ databases">
        <title>Xanthobacter tagetidis genome sequencing and assembly.</title>
        <authorList>
            <person name="Maclea K.S."/>
            <person name="Goen A.E."/>
            <person name="Fatima S.A."/>
        </authorList>
    </citation>
    <scope>NUCLEOTIDE SEQUENCE [LARGE SCALE GENOMIC DNA]</scope>
    <source>
        <strain evidence="1 2">ATCC 700314</strain>
    </source>
</reference>
<dbReference type="Proteomes" id="UP000269692">
    <property type="component" value="Unassembled WGS sequence"/>
</dbReference>
<dbReference type="InterPro" id="IPR023393">
    <property type="entry name" value="START-like_dom_sf"/>
</dbReference>
<name>A0A3L7ALJ9_9HYPH</name>
<dbReference type="InterPro" id="IPR010419">
    <property type="entry name" value="CO_DH_gsu"/>
</dbReference>
<sequence length="171" mass="17596">MAGWPSACSVCEQEAGMKIDLEGSETIAADPERLWLALNDPAVLTRCIPGCRTMTETGPDAYKVEMQLRVAAVGGSFEGEIALSDKTPPRTCHISVSGSGSLGHGSGTARFEITPAEGGSLLAYQGAGEVGGLVAGVGQRILGSVSKHLVGRFFTALRKEFEGSAALGAAE</sequence>
<dbReference type="Gene3D" id="3.30.530.20">
    <property type="match status" value="1"/>
</dbReference>
<keyword evidence="2" id="KW-1185">Reference proteome</keyword>
<dbReference type="CDD" id="cd05018">
    <property type="entry name" value="CoxG"/>
    <property type="match status" value="1"/>
</dbReference>
<accession>A0A3L7ALJ9</accession>
<organism evidence="1 2">
    <name type="scientific">Xanthobacter tagetidis</name>
    <dbReference type="NCBI Taxonomy" id="60216"/>
    <lineage>
        <taxon>Bacteria</taxon>
        <taxon>Pseudomonadati</taxon>
        <taxon>Pseudomonadota</taxon>
        <taxon>Alphaproteobacteria</taxon>
        <taxon>Hyphomicrobiales</taxon>
        <taxon>Xanthobacteraceae</taxon>
        <taxon>Xanthobacter</taxon>
    </lineage>
</organism>